<reference evidence="1" key="1">
    <citation type="submission" date="2014-09" db="EMBL/GenBank/DDBJ databases">
        <authorList>
            <person name="Magalhaes I.L.F."/>
            <person name="Oliveira U."/>
            <person name="Santos F.R."/>
            <person name="Vidigal T.H.D.A."/>
            <person name="Brescovit A.D."/>
            <person name="Santos A.J."/>
        </authorList>
    </citation>
    <scope>NUCLEOTIDE SEQUENCE</scope>
    <source>
        <tissue evidence="1">Shoot tissue taken approximately 20 cm above the soil surface</tissue>
    </source>
</reference>
<dbReference type="EMBL" id="GBRH01207373">
    <property type="protein sequence ID" value="JAD90522.1"/>
    <property type="molecule type" value="Transcribed_RNA"/>
</dbReference>
<proteinExistence type="predicted"/>
<name>A0A0A9E3G3_ARUDO</name>
<protein>
    <submittedName>
        <fullName evidence="1">Uncharacterized protein</fullName>
    </submittedName>
</protein>
<reference evidence="1" key="2">
    <citation type="journal article" date="2015" name="Data Brief">
        <title>Shoot transcriptome of the giant reed, Arundo donax.</title>
        <authorList>
            <person name="Barrero R.A."/>
            <person name="Guerrero F.D."/>
            <person name="Moolhuijzen P."/>
            <person name="Goolsby J.A."/>
            <person name="Tidwell J."/>
            <person name="Bellgard S.E."/>
            <person name="Bellgard M.I."/>
        </authorList>
    </citation>
    <scope>NUCLEOTIDE SEQUENCE</scope>
    <source>
        <tissue evidence="1">Shoot tissue taken approximately 20 cm above the soil surface</tissue>
    </source>
</reference>
<organism evidence="1">
    <name type="scientific">Arundo donax</name>
    <name type="common">Giant reed</name>
    <name type="synonym">Donax arundinaceus</name>
    <dbReference type="NCBI Taxonomy" id="35708"/>
    <lineage>
        <taxon>Eukaryota</taxon>
        <taxon>Viridiplantae</taxon>
        <taxon>Streptophyta</taxon>
        <taxon>Embryophyta</taxon>
        <taxon>Tracheophyta</taxon>
        <taxon>Spermatophyta</taxon>
        <taxon>Magnoliopsida</taxon>
        <taxon>Liliopsida</taxon>
        <taxon>Poales</taxon>
        <taxon>Poaceae</taxon>
        <taxon>PACMAD clade</taxon>
        <taxon>Arundinoideae</taxon>
        <taxon>Arundineae</taxon>
        <taxon>Arundo</taxon>
    </lineage>
</organism>
<accession>A0A0A9E3G3</accession>
<dbReference type="AlphaFoldDB" id="A0A0A9E3G3"/>
<evidence type="ECO:0000313" key="1">
    <source>
        <dbReference type="EMBL" id="JAD90522.1"/>
    </source>
</evidence>
<sequence length="104" mass="10980">MAPCGAPRAALPQPRCRRLHYAGRRDGGLLDPATLARRALPWCYCGGVSWCSPTATTSLYTSRETVVATTTTPASCYSASPPLVHLLSQPSPLTLSALHVMAGL</sequence>